<feature type="transmembrane region" description="Helical" evidence="7">
    <location>
        <begin position="20"/>
        <end position="44"/>
    </location>
</feature>
<feature type="transmembrane region" description="Helical" evidence="7">
    <location>
        <begin position="145"/>
        <end position="166"/>
    </location>
</feature>
<name>A0A4Q1HLZ5_9BURK</name>
<evidence type="ECO:0000313" key="8">
    <source>
        <dbReference type="EMBL" id="RXN90187.1"/>
    </source>
</evidence>
<dbReference type="EMBL" id="PYAL01000003">
    <property type="protein sequence ID" value="RXN90187.1"/>
    <property type="molecule type" value="Genomic_DNA"/>
</dbReference>
<evidence type="ECO:0000256" key="3">
    <source>
        <dbReference type="ARBA" id="ARBA00022475"/>
    </source>
</evidence>
<protein>
    <submittedName>
        <fullName evidence="8">Chromate transporter</fullName>
    </submittedName>
</protein>
<keyword evidence="3" id="KW-1003">Cell membrane</keyword>
<evidence type="ECO:0000256" key="2">
    <source>
        <dbReference type="ARBA" id="ARBA00005262"/>
    </source>
</evidence>
<proteinExistence type="inferred from homology"/>
<dbReference type="Proteomes" id="UP000290849">
    <property type="component" value="Unassembled WGS sequence"/>
</dbReference>
<dbReference type="Pfam" id="PF02417">
    <property type="entry name" value="Chromate_transp"/>
    <property type="match status" value="1"/>
</dbReference>
<dbReference type="OrthoDB" id="8969999at2"/>
<gene>
    <name evidence="8" type="ORF">C7R54_11685</name>
</gene>
<evidence type="ECO:0000256" key="7">
    <source>
        <dbReference type="SAM" id="Phobius"/>
    </source>
</evidence>
<feature type="transmembrane region" description="Helical" evidence="7">
    <location>
        <begin position="93"/>
        <end position="113"/>
    </location>
</feature>
<dbReference type="PANTHER" id="PTHR43663">
    <property type="entry name" value="CHROMATE TRANSPORT PROTEIN-RELATED"/>
    <property type="match status" value="1"/>
</dbReference>
<evidence type="ECO:0000256" key="6">
    <source>
        <dbReference type="ARBA" id="ARBA00023136"/>
    </source>
</evidence>
<evidence type="ECO:0000256" key="1">
    <source>
        <dbReference type="ARBA" id="ARBA00004651"/>
    </source>
</evidence>
<reference evidence="8 9" key="1">
    <citation type="journal article" date="2017" name="Int. J. Syst. Evol. Microbiol.">
        <title>Achromobacter aloeverae sp. nov., isolated from the root of Aloe vera (L.) Burm.f.</title>
        <authorList>
            <person name="Kuncharoen N."/>
            <person name="Muramatsu Y."/>
            <person name="Shibata C."/>
            <person name="Kamakura Y."/>
            <person name="Nakagawa Y."/>
            <person name="Tanasupawat S."/>
        </authorList>
    </citation>
    <scope>NUCLEOTIDE SEQUENCE [LARGE SCALE GENOMIC DNA]</scope>
    <source>
        <strain evidence="8 9">AVA-1</strain>
    </source>
</reference>
<sequence>MRSPATVSTPPVELTAPPTLGQIFLAFSKIGLTSFGGGLSGWMLREFVQRRHWLSEHQFLSGLSLAQAFPGVNVVNLAIWIGYQLRGSRGAGVAALGMVLPAMVVAIVLAAGFGEVAHAPAVHRVLAGVAAAAVGLSLQMGLRAAYRAAVGAAPIVIMVITFGGIFLAQWPLLWVVGAVAPLSVLLAWLRLRQEQRTRAGS</sequence>
<feature type="transmembrane region" description="Helical" evidence="7">
    <location>
        <begin position="119"/>
        <end position="138"/>
    </location>
</feature>
<organism evidence="8 9">
    <name type="scientific">Achromobacter aloeverae</name>
    <dbReference type="NCBI Taxonomy" id="1750518"/>
    <lineage>
        <taxon>Bacteria</taxon>
        <taxon>Pseudomonadati</taxon>
        <taxon>Pseudomonadota</taxon>
        <taxon>Betaproteobacteria</taxon>
        <taxon>Burkholderiales</taxon>
        <taxon>Alcaligenaceae</taxon>
        <taxon>Achromobacter</taxon>
    </lineage>
</organism>
<comment type="similarity">
    <text evidence="2">Belongs to the chromate ion transporter (CHR) (TC 2.A.51) family.</text>
</comment>
<dbReference type="RefSeq" id="WP_129150621.1">
    <property type="nucleotide sequence ID" value="NZ_JBHSDO010000014.1"/>
</dbReference>
<dbReference type="GO" id="GO:0005886">
    <property type="term" value="C:plasma membrane"/>
    <property type="evidence" value="ECO:0007669"/>
    <property type="project" value="UniProtKB-SubCell"/>
</dbReference>
<dbReference type="GO" id="GO:0015109">
    <property type="term" value="F:chromate transmembrane transporter activity"/>
    <property type="evidence" value="ECO:0007669"/>
    <property type="project" value="InterPro"/>
</dbReference>
<keyword evidence="6 7" id="KW-0472">Membrane</keyword>
<keyword evidence="5 7" id="KW-1133">Transmembrane helix</keyword>
<feature type="transmembrane region" description="Helical" evidence="7">
    <location>
        <begin position="172"/>
        <end position="191"/>
    </location>
</feature>
<comment type="subcellular location">
    <subcellularLocation>
        <location evidence="1">Cell membrane</location>
        <topology evidence="1">Multi-pass membrane protein</topology>
    </subcellularLocation>
</comment>
<keyword evidence="4 7" id="KW-0812">Transmembrane</keyword>
<dbReference type="PANTHER" id="PTHR43663:SF1">
    <property type="entry name" value="CHROMATE TRANSPORTER"/>
    <property type="match status" value="1"/>
</dbReference>
<evidence type="ECO:0000313" key="9">
    <source>
        <dbReference type="Proteomes" id="UP000290849"/>
    </source>
</evidence>
<evidence type="ECO:0000256" key="5">
    <source>
        <dbReference type="ARBA" id="ARBA00022989"/>
    </source>
</evidence>
<accession>A0A4Q1HLZ5</accession>
<dbReference type="AlphaFoldDB" id="A0A4Q1HLZ5"/>
<keyword evidence="9" id="KW-1185">Reference proteome</keyword>
<dbReference type="InterPro" id="IPR052518">
    <property type="entry name" value="CHR_Transporter"/>
</dbReference>
<dbReference type="InterPro" id="IPR003370">
    <property type="entry name" value="Chromate_transpt"/>
</dbReference>
<comment type="caution">
    <text evidence="8">The sequence shown here is derived from an EMBL/GenBank/DDBJ whole genome shotgun (WGS) entry which is preliminary data.</text>
</comment>
<evidence type="ECO:0000256" key="4">
    <source>
        <dbReference type="ARBA" id="ARBA00022692"/>
    </source>
</evidence>